<dbReference type="GO" id="GO:0070847">
    <property type="term" value="C:core mediator complex"/>
    <property type="evidence" value="ECO:0007669"/>
    <property type="project" value="TreeGrafter"/>
</dbReference>
<dbReference type="AlphaFoldDB" id="A0A1G4JML1"/>
<comment type="subcellular location">
    <subcellularLocation>
        <location evidence="1 9">Nucleus</location>
    </subcellularLocation>
</comment>
<dbReference type="GO" id="GO:0000978">
    <property type="term" value="F:RNA polymerase II cis-regulatory region sequence-specific DNA binding"/>
    <property type="evidence" value="ECO:0007669"/>
    <property type="project" value="TreeGrafter"/>
</dbReference>
<keyword evidence="6 9" id="KW-0804">Transcription</keyword>
<evidence type="ECO:0000256" key="6">
    <source>
        <dbReference type="ARBA" id="ARBA00023163"/>
    </source>
</evidence>
<evidence type="ECO:0000256" key="3">
    <source>
        <dbReference type="ARBA" id="ARBA00020637"/>
    </source>
</evidence>
<evidence type="ECO:0000256" key="1">
    <source>
        <dbReference type="ARBA" id="ARBA00004123"/>
    </source>
</evidence>
<dbReference type="Pfam" id="PF10232">
    <property type="entry name" value="Med8"/>
    <property type="match status" value="1"/>
</dbReference>
<sequence length="217" mass="24276">MATNSAMRDVSVPNVQEDIKYDFKEVPTQALDAIRMRLAQLTHSLAKMRDDMSRAELPQWHSLQLQVSVVVSQLHSLASTLRHFEETLDATVVVPLPNFPTTAHEGLLTTLLRKKNIPEVDEWINDAKESSGLNSTSATHAEIQKSIQEDEKITAWALDFIKAEQSNYSLHGLHTASELSEGVAPVSSVNYSVNANKHKPQRPFEFDNVLRSIYQGS</sequence>
<evidence type="ECO:0000256" key="5">
    <source>
        <dbReference type="ARBA" id="ARBA00023159"/>
    </source>
</evidence>
<organism evidence="10 11">
    <name type="scientific">Lachancea mirantina</name>
    <dbReference type="NCBI Taxonomy" id="1230905"/>
    <lineage>
        <taxon>Eukaryota</taxon>
        <taxon>Fungi</taxon>
        <taxon>Dikarya</taxon>
        <taxon>Ascomycota</taxon>
        <taxon>Saccharomycotina</taxon>
        <taxon>Saccharomycetes</taxon>
        <taxon>Saccharomycetales</taxon>
        <taxon>Saccharomycetaceae</taxon>
        <taxon>Lachancea</taxon>
    </lineage>
</organism>
<evidence type="ECO:0000256" key="4">
    <source>
        <dbReference type="ARBA" id="ARBA00023015"/>
    </source>
</evidence>
<gene>
    <name evidence="9" type="primary">MED8</name>
    <name evidence="10" type="ORF">LAMI_0E07360G</name>
</gene>
<comment type="subunit">
    <text evidence="9">Component of the Mediator complex.</text>
</comment>
<dbReference type="Gene3D" id="6.10.250.2610">
    <property type="match status" value="1"/>
</dbReference>
<comment type="function">
    <text evidence="9">Component of the Mediator complex, a coactivator involved in the regulated transcription of nearly all RNA polymerase II-dependent genes. Mediator functions as a bridge to convey information from gene-specific regulatory proteins to the basal RNA polymerase II transcription machinery. Mediator is recruited to promoters by direct interactions with regulatory proteins and serves as a scaffold for the assembly of a functional preinitiation complex with RNA polymerase II and the general transcription factors.</text>
</comment>
<reference evidence="10 11" key="1">
    <citation type="submission" date="2016-03" db="EMBL/GenBank/DDBJ databases">
        <authorList>
            <person name="Devillers H."/>
        </authorList>
    </citation>
    <scope>NUCLEOTIDE SEQUENCE [LARGE SCALE GENOMIC DNA]</scope>
    <source>
        <strain evidence="10">CBS 11717</strain>
    </source>
</reference>
<dbReference type="GO" id="GO:0003712">
    <property type="term" value="F:transcription coregulator activity"/>
    <property type="evidence" value="ECO:0007669"/>
    <property type="project" value="InterPro"/>
</dbReference>
<keyword evidence="11" id="KW-1185">Reference proteome</keyword>
<dbReference type="PANTHER" id="PTHR13074:SF9">
    <property type="entry name" value="MEDIATOR OF RNA POLYMERASE II TRANSCRIPTION SUBUNIT 8"/>
    <property type="match status" value="1"/>
</dbReference>
<dbReference type="EMBL" id="LT598465">
    <property type="protein sequence ID" value="SCU91804.1"/>
    <property type="molecule type" value="Genomic_DNA"/>
</dbReference>
<protein>
    <recommendedName>
        <fullName evidence="3 9">Mediator of RNA polymerase II transcription subunit 8</fullName>
    </recommendedName>
    <alternativeName>
        <fullName evidence="8 9">Mediator complex subunit 8</fullName>
    </alternativeName>
</protein>
<evidence type="ECO:0000256" key="8">
    <source>
        <dbReference type="ARBA" id="ARBA00031261"/>
    </source>
</evidence>
<keyword evidence="5 9" id="KW-0010">Activator</keyword>
<evidence type="ECO:0000313" key="11">
    <source>
        <dbReference type="Proteomes" id="UP000191024"/>
    </source>
</evidence>
<keyword evidence="7 9" id="KW-0539">Nucleus</keyword>
<evidence type="ECO:0000313" key="10">
    <source>
        <dbReference type="EMBL" id="SCU91804.1"/>
    </source>
</evidence>
<dbReference type="GO" id="GO:0006357">
    <property type="term" value="P:regulation of transcription by RNA polymerase II"/>
    <property type="evidence" value="ECO:0007669"/>
    <property type="project" value="InterPro"/>
</dbReference>
<evidence type="ECO:0000256" key="2">
    <source>
        <dbReference type="ARBA" id="ARBA00005716"/>
    </source>
</evidence>
<dbReference type="Gene3D" id="1.20.58.1710">
    <property type="match status" value="1"/>
</dbReference>
<accession>A0A1G4JML1</accession>
<dbReference type="PANTHER" id="PTHR13074">
    <property type="entry name" value="MEDIATOR OF RNA POLYMERASE II TRANSCRIPTION SUBUNIT 8"/>
    <property type="match status" value="1"/>
</dbReference>
<comment type="similarity">
    <text evidence="2 9">Belongs to the Mediator complex subunit 8 family.</text>
</comment>
<keyword evidence="4 9" id="KW-0805">Transcription regulation</keyword>
<proteinExistence type="inferred from homology"/>
<dbReference type="OrthoDB" id="5329317at2759"/>
<dbReference type="Proteomes" id="UP000191024">
    <property type="component" value="Chromosome E"/>
</dbReference>
<name>A0A1G4JML1_9SACH</name>
<evidence type="ECO:0000256" key="9">
    <source>
        <dbReference type="RuleBase" id="RU364144"/>
    </source>
</evidence>
<evidence type="ECO:0000256" key="7">
    <source>
        <dbReference type="ARBA" id="ARBA00023242"/>
    </source>
</evidence>
<dbReference type="InterPro" id="IPR019364">
    <property type="entry name" value="Mediatior_Med8_fun/met"/>
</dbReference>
<dbReference type="GO" id="GO:0016592">
    <property type="term" value="C:mediator complex"/>
    <property type="evidence" value="ECO:0007669"/>
    <property type="project" value="InterPro"/>
</dbReference>